<proteinExistence type="predicted"/>
<dbReference type="RefSeq" id="WP_184272816.1">
    <property type="nucleotide sequence ID" value="NZ_JACHKY010000006.1"/>
</dbReference>
<dbReference type="PROSITE" id="PS51257">
    <property type="entry name" value="PROKAR_LIPOPROTEIN"/>
    <property type="match status" value="1"/>
</dbReference>
<feature type="signal peptide" evidence="1">
    <location>
        <begin position="1"/>
        <end position="22"/>
    </location>
</feature>
<organism evidence="3 4">
    <name type="scientific">Brevundimonas bullata</name>
    <dbReference type="NCBI Taxonomy" id="13160"/>
    <lineage>
        <taxon>Bacteria</taxon>
        <taxon>Pseudomonadati</taxon>
        <taxon>Pseudomonadota</taxon>
        <taxon>Alphaproteobacteria</taxon>
        <taxon>Caulobacterales</taxon>
        <taxon>Caulobacteraceae</taxon>
        <taxon>Brevundimonas</taxon>
    </lineage>
</organism>
<gene>
    <name evidence="3" type="ORF">HNP32_003239</name>
</gene>
<dbReference type="Pfam" id="PF00144">
    <property type="entry name" value="Beta-lactamase"/>
    <property type="match status" value="1"/>
</dbReference>
<evidence type="ECO:0000313" key="4">
    <source>
        <dbReference type="Proteomes" id="UP000539957"/>
    </source>
</evidence>
<accession>A0A7W7IS38</accession>
<feature type="domain" description="Beta-lactamase-related" evidence="2">
    <location>
        <begin position="51"/>
        <end position="367"/>
    </location>
</feature>
<keyword evidence="4" id="KW-1185">Reference proteome</keyword>
<dbReference type="InterPro" id="IPR050491">
    <property type="entry name" value="AmpC-like"/>
</dbReference>
<dbReference type="EMBL" id="JACHKY010000006">
    <property type="protein sequence ID" value="MBB4799481.1"/>
    <property type="molecule type" value="Genomic_DNA"/>
</dbReference>
<keyword evidence="1" id="KW-0732">Signal</keyword>
<dbReference type="InterPro" id="IPR012338">
    <property type="entry name" value="Beta-lactam/transpept-like"/>
</dbReference>
<dbReference type="SUPFAM" id="SSF56601">
    <property type="entry name" value="beta-lactamase/transpeptidase-like"/>
    <property type="match status" value="1"/>
</dbReference>
<dbReference type="PANTHER" id="PTHR46825">
    <property type="entry name" value="D-ALANYL-D-ALANINE-CARBOXYPEPTIDASE/ENDOPEPTIDASE AMPH"/>
    <property type="match status" value="1"/>
</dbReference>
<feature type="chain" id="PRO_5030543955" evidence="1">
    <location>
        <begin position="23"/>
        <end position="484"/>
    </location>
</feature>
<dbReference type="InterPro" id="IPR001466">
    <property type="entry name" value="Beta-lactam-related"/>
</dbReference>
<dbReference type="AlphaFoldDB" id="A0A7W7IS38"/>
<sequence length="484" mass="50326">MRSAIFGLVLASLTAVAGCATAQEAERISRIEQGLTPRVQVAGRVYAPATIEAQMLALNVPGVSISFVDGGRIAWTHTYGLADPATGRRVAANTLFQAASISKPVAAMAALDMVEDGLISLDAPVNDQLSGWQIPDNDLTAQTPVTLRHLLSHSGGLTVGGFAGYAAGLDLPSVEQILNGAAPANSAPVVVDLTPGLRQRYSGGGITIVQLLMTQAAGTDFPDLMQTRVLRPLGMSASAYAQPLPLSQTDHAATGHRADGTATPGRFHTYPELAAAGLWTTPSDLSRFVIGLNDAYAGTSQAVLQQATTRAMLSEVRDGWGLGLTVAGQGADLRYSHSGANDGFRALMVGFPERDQGVVIMTNGDRGGVLIASLMQAVAAEYGWPGYEPTRITPVALSPDQMAAYAGTYRSNEDALTVAVAPGGAVLKVLSIVGEVAELVPEGLDRFIDTQRAAVVTFQRDAGGQVRSVEIGGVVRTRAKAGDL</sequence>
<evidence type="ECO:0000256" key="1">
    <source>
        <dbReference type="SAM" id="SignalP"/>
    </source>
</evidence>
<reference evidence="3 4" key="1">
    <citation type="submission" date="2020-08" db="EMBL/GenBank/DDBJ databases">
        <title>Functional genomics of gut bacteria from endangered species of beetles.</title>
        <authorList>
            <person name="Carlos-Shanley C."/>
        </authorList>
    </citation>
    <scope>NUCLEOTIDE SEQUENCE [LARGE SCALE GENOMIC DNA]</scope>
    <source>
        <strain evidence="3 4">S00123</strain>
    </source>
</reference>
<evidence type="ECO:0000259" key="2">
    <source>
        <dbReference type="Pfam" id="PF00144"/>
    </source>
</evidence>
<dbReference type="Gene3D" id="3.40.710.10">
    <property type="entry name" value="DD-peptidase/beta-lactamase superfamily"/>
    <property type="match status" value="1"/>
</dbReference>
<protein>
    <submittedName>
        <fullName evidence="3">CubicO group peptidase (Beta-lactamase class C family)</fullName>
    </submittedName>
</protein>
<evidence type="ECO:0000313" key="3">
    <source>
        <dbReference type="EMBL" id="MBB4799481.1"/>
    </source>
</evidence>
<dbReference type="Proteomes" id="UP000539957">
    <property type="component" value="Unassembled WGS sequence"/>
</dbReference>
<comment type="caution">
    <text evidence="3">The sequence shown here is derived from an EMBL/GenBank/DDBJ whole genome shotgun (WGS) entry which is preliminary data.</text>
</comment>
<dbReference type="PANTHER" id="PTHR46825:SF12">
    <property type="entry name" value="PENICILLIN-BINDING PROTEIN 4"/>
    <property type="match status" value="1"/>
</dbReference>
<name>A0A7W7IS38_9CAUL</name>